<dbReference type="InterPro" id="IPR020846">
    <property type="entry name" value="MFS_dom"/>
</dbReference>
<feature type="transmembrane region" description="Helical" evidence="6">
    <location>
        <begin position="430"/>
        <end position="458"/>
    </location>
</feature>
<feature type="transmembrane region" description="Helical" evidence="6">
    <location>
        <begin position="496"/>
        <end position="520"/>
    </location>
</feature>
<evidence type="ECO:0000313" key="8">
    <source>
        <dbReference type="EMBL" id="EEB20191.1"/>
    </source>
</evidence>
<accession>E0W3I5</accession>
<dbReference type="RefSeq" id="XP_002432929.1">
    <property type="nucleotide sequence ID" value="XM_002432884.1"/>
</dbReference>
<reference evidence="8" key="2">
    <citation type="submission" date="2007-04" db="EMBL/GenBank/DDBJ databases">
        <title>The genome of the human body louse.</title>
        <authorList>
            <consortium name="The Human Body Louse Genome Consortium"/>
            <person name="Kirkness E."/>
            <person name="Walenz B."/>
            <person name="Hass B."/>
            <person name="Bruggner R."/>
            <person name="Strausberg R."/>
        </authorList>
    </citation>
    <scope>NUCLEOTIDE SEQUENCE</scope>
    <source>
        <strain evidence="8">USDA</strain>
    </source>
</reference>
<dbReference type="Gene3D" id="1.20.1250.20">
    <property type="entry name" value="MFS general substrate transporter like domains"/>
    <property type="match status" value="1"/>
</dbReference>
<proteinExistence type="predicted"/>
<keyword evidence="3 6" id="KW-1133">Transmembrane helix</keyword>
<dbReference type="InterPro" id="IPR036259">
    <property type="entry name" value="MFS_trans_sf"/>
</dbReference>
<name>E0W3I5_PEDHC</name>
<feature type="domain" description="Major facilitator superfamily (MFS) profile" evidence="7">
    <location>
        <begin position="34"/>
        <end position="524"/>
    </location>
</feature>
<dbReference type="PROSITE" id="PS50850">
    <property type="entry name" value="MFS"/>
    <property type="match status" value="1"/>
</dbReference>
<dbReference type="EMBL" id="DS235882">
    <property type="protein sequence ID" value="EEB20191.1"/>
    <property type="molecule type" value="Genomic_DNA"/>
</dbReference>
<dbReference type="OMA" id="FRQPSHY"/>
<dbReference type="AlphaFoldDB" id="E0W3I5"/>
<evidence type="ECO:0000256" key="4">
    <source>
        <dbReference type="ARBA" id="ARBA00023136"/>
    </source>
</evidence>
<feature type="compositionally biased region" description="Basic and acidic residues" evidence="5">
    <location>
        <begin position="319"/>
        <end position="334"/>
    </location>
</feature>
<feature type="transmembrane region" description="Helical" evidence="6">
    <location>
        <begin position="243"/>
        <end position="265"/>
    </location>
</feature>
<feature type="transmembrane region" description="Helical" evidence="6">
    <location>
        <begin position="368"/>
        <end position="385"/>
    </location>
</feature>
<keyword evidence="4 6" id="KW-0472">Membrane</keyword>
<evidence type="ECO:0000256" key="5">
    <source>
        <dbReference type="SAM" id="MobiDB-lite"/>
    </source>
</evidence>
<protein>
    <submittedName>
        <fullName evidence="8">Organic cation transporter, putative</fullName>
    </submittedName>
</protein>
<feature type="transmembrane region" description="Helical" evidence="6">
    <location>
        <begin position="184"/>
        <end position="204"/>
    </location>
</feature>
<dbReference type="eggNOG" id="KOG0255">
    <property type="taxonomic scope" value="Eukaryota"/>
</dbReference>
<feature type="region of interest" description="Disordered" evidence="5">
    <location>
        <begin position="319"/>
        <end position="338"/>
    </location>
</feature>
<dbReference type="GO" id="GO:0016020">
    <property type="term" value="C:membrane"/>
    <property type="evidence" value="ECO:0007669"/>
    <property type="project" value="UniProtKB-SubCell"/>
</dbReference>
<dbReference type="PhylomeDB" id="E0W3I5"/>
<dbReference type="HOGENOM" id="CLU_001265_33_5_1"/>
<dbReference type="KEGG" id="phu:Phum_PHUM605140"/>
<keyword evidence="2 6" id="KW-0812">Transmembrane</keyword>
<evidence type="ECO:0000256" key="1">
    <source>
        <dbReference type="ARBA" id="ARBA00004141"/>
    </source>
</evidence>
<feature type="transmembrane region" description="Helical" evidence="6">
    <location>
        <begin position="210"/>
        <end position="231"/>
    </location>
</feature>
<dbReference type="OrthoDB" id="2544694at2759"/>
<evidence type="ECO:0000256" key="2">
    <source>
        <dbReference type="ARBA" id="ARBA00022692"/>
    </source>
</evidence>
<dbReference type="GO" id="GO:0022857">
    <property type="term" value="F:transmembrane transporter activity"/>
    <property type="evidence" value="ECO:0007669"/>
    <property type="project" value="InterPro"/>
</dbReference>
<dbReference type="SUPFAM" id="SSF103473">
    <property type="entry name" value="MFS general substrate transporter"/>
    <property type="match status" value="1"/>
</dbReference>
<dbReference type="STRING" id="121224.E0W3I5"/>
<dbReference type="CTD" id="8237070"/>
<dbReference type="InterPro" id="IPR005828">
    <property type="entry name" value="MFS_sugar_transport-like"/>
</dbReference>
<feature type="transmembrane region" description="Helical" evidence="6">
    <location>
        <begin position="397"/>
        <end position="418"/>
    </location>
</feature>
<comment type="subcellular location">
    <subcellularLocation>
        <location evidence="1">Membrane</location>
        <topology evidence="1">Multi-pass membrane protein</topology>
    </subcellularLocation>
</comment>
<organism>
    <name type="scientific">Pediculus humanus subsp. corporis</name>
    <name type="common">Body louse</name>
    <dbReference type="NCBI Taxonomy" id="121224"/>
    <lineage>
        <taxon>Eukaryota</taxon>
        <taxon>Metazoa</taxon>
        <taxon>Ecdysozoa</taxon>
        <taxon>Arthropoda</taxon>
        <taxon>Hexapoda</taxon>
        <taxon>Insecta</taxon>
        <taxon>Pterygota</taxon>
        <taxon>Neoptera</taxon>
        <taxon>Paraneoptera</taxon>
        <taxon>Psocodea</taxon>
        <taxon>Troctomorpha</taxon>
        <taxon>Phthiraptera</taxon>
        <taxon>Anoplura</taxon>
        <taxon>Pediculidae</taxon>
        <taxon>Pediculus</taxon>
    </lineage>
</organism>
<dbReference type="PANTHER" id="PTHR24064">
    <property type="entry name" value="SOLUTE CARRIER FAMILY 22 MEMBER"/>
    <property type="match status" value="1"/>
</dbReference>
<reference evidence="8" key="1">
    <citation type="submission" date="2007-04" db="EMBL/GenBank/DDBJ databases">
        <title>Annotation of Pediculus humanus corporis strain USDA.</title>
        <authorList>
            <person name="Kirkness E."/>
            <person name="Hannick L."/>
            <person name="Hass B."/>
            <person name="Bruggner R."/>
            <person name="Lawson D."/>
            <person name="Bidwell S."/>
            <person name="Joardar V."/>
            <person name="Caler E."/>
            <person name="Walenz B."/>
            <person name="Inman J."/>
            <person name="Schobel S."/>
            <person name="Galinsky K."/>
            <person name="Amedeo P."/>
            <person name="Strausberg R."/>
        </authorList>
    </citation>
    <scope>NUCLEOTIDE SEQUENCE</scope>
    <source>
        <strain evidence="8">USDA</strain>
    </source>
</reference>
<evidence type="ECO:0000259" key="7">
    <source>
        <dbReference type="PROSITE" id="PS50850"/>
    </source>
</evidence>
<dbReference type="GeneID" id="8237070"/>
<dbReference type="CDD" id="cd17317">
    <property type="entry name" value="MFS_SLC22"/>
    <property type="match status" value="1"/>
</dbReference>
<evidence type="ECO:0000256" key="6">
    <source>
        <dbReference type="SAM" id="Phobius"/>
    </source>
</evidence>
<gene>
    <name evidence="8" type="ORF">Phum_PHUM605140</name>
</gene>
<feature type="transmembrane region" description="Helical" evidence="6">
    <location>
        <begin position="271"/>
        <end position="289"/>
    </location>
</feature>
<dbReference type="Pfam" id="PF00083">
    <property type="entry name" value="Sugar_tr"/>
    <property type="match status" value="1"/>
</dbReference>
<sequence length="556" mass="62740">MIEKREEENEEREKEEILTKLDVIGNGGWFLWKIFFLCTIPSIFNGLHLTSYIYLAEVPVHWCHVTELSESNWTDEQIRMISSPVGSNESSCEYYNWDYEMISKMNVSEALEEYGGENSNREKPELIPCSRYDYEKGLSSMVIDHDLVCERTALKSMIQVSLSLGKFTGAFLFGVLSDKYGRKLSFLLGCLIYVVSGPLVAFAGNYSMIVAGRIGLGAACSGIYNSAFVILSEIASKKKRAALGILYNMSYPLGQMIIPLIAFFFRDWRTLQLIISVPSILIFAFYWMLPESPRWLLLKNRKEEASLMIEKIYSNQVKNDDDKGRSDETGNETKDEAEDDKGKYWKNVCSTLNQLVQLLKYFELRSRLFIILTSWCICSLSYYALALNVDNFLTNRYVYGFVTGLVEIPSYVLPLPLLKFFGRRQTSIALFYLGDVVLLFVASVGRLCASAVFAVVILHTTELFPTLLRNTAIGCCSTAAHIGSMSAPLIVDILGAYAWFIPSTLCGIVTLLAGTMIFLLPETKNKPLPETVEDVVKAPKSDRIGFHQICPSDLRH</sequence>
<evidence type="ECO:0000256" key="3">
    <source>
        <dbReference type="ARBA" id="ARBA00022989"/>
    </source>
</evidence>